<feature type="compositionally biased region" description="Basic residues" evidence="1">
    <location>
        <begin position="114"/>
        <end position="123"/>
    </location>
</feature>
<evidence type="ECO:0000313" key="3">
    <source>
        <dbReference type="Proteomes" id="UP001595871"/>
    </source>
</evidence>
<accession>A0ABV8N0K4</accession>
<reference evidence="3" key="1">
    <citation type="journal article" date="2019" name="Int. J. Syst. Evol. Microbiol.">
        <title>The Global Catalogue of Microorganisms (GCM) 10K type strain sequencing project: providing services to taxonomists for standard genome sequencing and annotation.</title>
        <authorList>
            <consortium name="The Broad Institute Genomics Platform"/>
            <consortium name="The Broad Institute Genome Sequencing Center for Infectious Disease"/>
            <person name="Wu L."/>
            <person name="Ma J."/>
        </authorList>
    </citation>
    <scope>NUCLEOTIDE SEQUENCE [LARGE SCALE GENOMIC DNA]</scope>
    <source>
        <strain evidence="3">CCM 3243</strain>
    </source>
</reference>
<feature type="compositionally biased region" description="Low complexity" evidence="1">
    <location>
        <begin position="48"/>
        <end position="58"/>
    </location>
</feature>
<evidence type="ECO:0000313" key="2">
    <source>
        <dbReference type="EMBL" id="MFC4185948.1"/>
    </source>
</evidence>
<protein>
    <submittedName>
        <fullName evidence="2">Uncharacterized protein</fullName>
    </submittedName>
</protein>
<dbReference type="EMBL" id="JBHSCF010000007">
    <property type="protein sequence ID" value="MFC4185948.1"/>
    <property type="molecule type" value="Genomic_DNA"/>
</dbReference>
<feature type="region of interest" description="Disordered" evidence="1">
    <location>
        <begin position="26"/>
        <end position="74"/>
    </location>
</feature>
<dbReference type="Proteomes" id="UP001595871">
    <property type="component" value="Unassembled WGS sequence"/>
</dbReference>
<dbReference type="RefSeq" id="WP_374190224.1">
    <property type="nucleotide sequence ID" value="NZ_BAAAYA010000022.1"/>
</dbReference>
<sequence>MGPSGSGKTTLLHCLAGMADRLSALGAPAATGPTACRPAGRRRRRAGRASGVPGARRGPGAGWSEPAARPAAARPRLCRRLSHVLILGGQDAAIDHARTRIGGAENRTPDSGPRRRRPRRSRSRGGSWDAPT</sequence>
<feature type="compositionally biased region" description="Low complexity" evidence="1">
    <location>
        <begin position="26"/>
        <end position="38"/>
    </location>
</feature>
<organism evidence="2 3">
    <name type="scientific">Streptomyces flavovirens</name>
    <dbReference type="NCBI Taxonomy" id="52258"/>
    <lineage>
        <taxon>Bacteria</taxon>
        <taxon>Bacillati</taxon>
        <taxon>Actinomycetota</taxon>
        <taxon>Actinomycetes</taxon>
        <taxon>Kitasatosporales</taxon>
        <taxon>Streptomycetaceae</taxon>
        <taxon>Streptomyces</taxon>
    </lineage>
</organism>
<feature type="region of interest" description="Disordered" evidence="1">
    <location>
        <begin position="89"/>
        <end position="132"/>
    </location>
</feature>
<name>A0ABV8N0K4_9ACTN</name>
<comment type="caution">
    <text evidence="2">The sequence shown here is derived from an EMBL/GenBank/DDBJ whole genome shotgun (WGS) entry which is preliminary data.</text>
</comment>
<proteinExistence type="predicted"/>
<keyword evidence="3" id="KW-1185">Reference proteome</keyword>
<evidence type="ECO:0000256" key="1">
    <source>
        <dbReference type="SAM" id="MobiDB-lite"/>
    </source>
</evidence>
<gene>
    <name evidence="2" type="ORF">ACFO3R_06030</name>
</gene>